<reference evidence="2" key="1">
    <citation type="submission" date="2022-11" db="UniProtKB">
        <authorList>
            <consortium name="WormBaseParasite"/>
        </authorList>
    </citation>
    <scope>IDENTIFICATION</scope>
</reference>
<accession>A0AC34PZ48</accession>
<name>A0AC34PZ48_9BILA</name>
<protein>
    <submittedName>
        <fullName evidence="2">Uncharacterized protein</fullName>
    </submittedName>
</protein>
<proteinExistence type="predicted"/>
<evidence type="ECO:0000313" key="2">
    <source>
        <dbReference type="WBParaSite" id="JU765_v2.g11384.t1"/>
    </source>
</evidence>
<evidence type="ECO:0000313" key="1">
    <source>
        <dbReference type="Proteomes" id="UP000887576"/>
    </source>
</evidence>
<dbReference type="Proteomes" id="UP000887576">
    <property type="component" value="Unplaced"/>
</dbReference>
<sequence>MSSVQGTGPQRGPSVYPHQPTHGAAVLNMPNGTVVDESNTDGHKQYAVFSNDGMNSYQMPQTGYAPQYGYAYGYPGYQPVYNPAAVQYQAQMITQQPIQTIQQRPQQIPVRTQPPPQKRERKILQFVDPTTNENIDIGNPDKTTTAPQSVPPPPPSKSPVSVKETASSTPSVVESVRNSTDEARSAFQQMVT</sequence>
<organism evidence="1 2">
    <name type="scientific">Panagrolaimus sp. JU765</name>
    <dbReference type="NCBI Taxonomy" id="591449"/>
    <lineage>
        <taxon>Eukaryota</taxon>
        <taxon>Metazoa</taxon>
        <taxon>Ecdysozoa</taxon>
        <taxon>Nematoda</taxon>
        <taxon>Chromadorea</taxon>
        <taxon>Rhabditida</taxon>
        <taxon>Tylenchina</taxon>
        <taxon>Panagrolaimomorpha</taxon>
        <taxon>Panagrolaimoidea</taxon>
        <taxon>Panagrolaimidae</taxon>
        <taxon>Panagrolaimus</taxon>
    </lineage>
</organism>
<dbReference type="WBParaSite" id="JU765_v2.g11384.t1">
    <property type="protein sequence ID" value="JU765_v2.g11384.t1"/>
    <property type="gene ID" value="JU765_v2.g11384"/>
</dbReference>